<accession>A0A3S5BXD1</accession>
<proteinExistence type="predicted"/>
<dbReference type="InterPro" id="IPR056457">
    <property type="entry name" value="DOP1_C"/>
</dbReference>
<evidence type="ECO:0000313" key="3">
    <source>
        <dbReference type="Proteomes" id="UP000784294"/>
    </source>
</evidence>
<dbReference type="Proteomes" id="UP000784294">
    <property type="component" value="Unassembled WGS sequence"/>
</dbReference>
<gene>
    <name evidence="2" type="ORF">PXEA_LOCUS16351</name>
</gene>
<name>A0A3S5BXD1_9PLAT</name>
<evidence type="ECO:0000259" key="1">
    <source>
        <dbReference type="Pfam" id="PF24598"/>
    </source>
</evidence>
<protein>
    <recommendedName>
        <fullName evidence="1">DOP1-like C-terminal domain-containing protein</fullName>
    </recommendedName>
</protein>
<evidence type="ECO:0000313" key="2">
    <source>
        <dbReference type="EMBL" id="VEL22911.1"/>
    </source>
</evidence>
<reference evidence="2" key="1">
    <citation type="submission" date="2018-11" db="EMBL/GenBank/DDBJ databases">
        <authorList>
            <consortium name="Pathogen Informatics"/>
        </authorList>
    </citation>
    <scope>NUCLEOTIDE SEQUENCE</scope>
</reference>
<feature type="domain" description="DOP1-like C-terminal" evidence="1">
    <location>
        <begin position="8"/>
        <end position="56"/>
    </location>
</feature>
<dbReference type="AlphaFoldDB" id="A0A3S5BXD1"/>
<keyword evidence="3" id="KW-1185">Reference proteome</keyword>
<dbReference type="EMBL" id="CAAALY010059024">
    <property type="protein sequence ID" value="VEL22911.1"/>
    <property type="molecule type" value="Genomic_DNA"/>
</dbReference>
<sequence length="58" mass="6610">MSNSATNGFNFSLHAQIFLFSRVLLSRLSACHLTSVWHLVIPELIQVFRTLLDQLHDA</sequence>
<organism evidence="2 3">
    <name type="scientific">Protopolystoma xenopodis</name>
    <dbReference type="NCBI Taxonomy" id="117903"/>
    <lineage>
        <taxon>Eukaryota</taxon>
        <taxon>Metazoa</taxon>
        <taxon>Spiralia</taxon>
        <taxon>Lophotrochozoa</taxon>
        <taxon>Platyhelminthes</taxon>
        <taxon>Monogenea</taxon>
        <taxon>Polyopisthocotylea</taxon>
        <taxon>Polystomatidea</taxon>
        <taxon>Polystomatidae</taxon>
        <taxon>Protopolystoma</taxon>
    </lineage>
</organism>
<comment type="caution">
    <text evidence="2">The sequence shown here is derived from an EMBL/GenBank/DDBJ whole genome shotgun (WGS) entry which is preliminary data.</text>
</comment>
<dbReference type="Pfam" id="PF24598">
    <property type="entry name" value="DOP1_C"/>
    <property type="match status" value="1"/>
</dbReference>